<dbReference type="EMBL" id="CP036262">
    <property type="protein sequence ID" value="QDS96260.1"/>
    <property type="molecule type" value="Genomic_DNA"/>
</dbReference>
<dbReference type="Pfam" id="PF07610">
    <property type="entry name" value="DUF1573"/>
    <property type="match status" value="1"/>
</dbReference>
<dbReference type="Gene3D" id="2.60.40.10">
    <property type="entry name" value="Immunoglobulins"/>
    <property type="match status" value="1"/>
</dbReference>
<keyword evidence="2" id="KW-1185">Reference proteome</keyword>
<evidence type="ECO:0008006" key="3">
    <source>
        <dbReference type="Google" id="ProtNLM"/>
    </source>
</evidence>
<dbReference type="InterPro" id="IPR013783">
    <property type="entry name" value="Ig-like_fold"/>
</dbReference>
<dbReference type="PANTHER" id="PTHR37833">
    <property type="entry name" value="LIPOPROTEIN-RELATED"/>
    <property type="match status" value="1"/>
</dbReference>
<organism evidence="1 2">
    <name type="scientific">Roseimaritima multifibrata</name>
    <dbReference type="NCBI Taxonomy" id="1930274"/>
    <lineage>
        <taxon>Bacteria</taxon>
        <taxon>Pseudomonadati</taxon>
        <taxon>Planctomycetota</taxon>
        <taxon>Planctomycetia</taxon>
        <taxon>Pirellulales</taxon>
        <taxon>Pirellulaceae</taxon>
        <taxon>Roseimaritima</taxon>
    </lineage>
</organism>
<reference evidence="1 2" key="1">
    <citation type="submission" date="2019-02" db="EMBL/GenBank/DDBJ databases">
        <title>Deep-cultivation of Planctomycetes and their phenomic and genomic characterization uncovers novel biology.</title>
        <authorList>
            <person name="Wiegand S."/>
            <person name="Jogler M."/>
            <person name="Boedeker C."/>
            <person name="Pinto D."/>
            <person name="Vollmers J."/>
            <person name="Rivas-Marin E."/>
            <person name="Kohn T."/>
            <person name="Peeters S.H."/>
            <person name="Heuer A."/>
            <person name="Rast P."/>
            <person name="Oberbeckmann S."/>
            <person name="Bunk B."/>
            <person name="Jeske O."/>
            <person name="Meyerdierks A."/>
            <person name="Storesund J.E."/>
            <person name="Kallscheuer N."/>
            <person name="Luecker S."/>
            <person name="Lage O.M."/>
            <person name="Pohl T."/>
            <person name="Merkel B.J."/>
            <person name="Hornburger P."/>
            <person name="Mueller R.-W."/>
            <person name="Bruemmer F."/>
            <person name="Labrenz M."/>
            <person name="Spormann A.M."/>
            <person name="Op den Camp H."/>
            <person name="Overmann J."/>
            <person name="Amann R."/>
            <person name="Jetten M.S.M."/>
            <person name="Mascher T."/>
            <person name="Medema M.H."/>
            <person name="Devos D.P."/>
            <person name="Kaster A.-K."/>
            <person name="Ovreas L."/>
            <person name="Rohde M."/>
            <person name="Galperin M.Y."/>
            <person name="Jogler C."/>
        </authorList>
    </citation>
    <scope>NUCLEOTIDE SEQUENCE [LARGE SCALE GENOMIC DNA]</scope>
    <source>
        <strain evidence="1 2">FF011L</strain>
    </source>
</reference>
<dbReference type="PANTHER" id="PTHR37833:SF1">
    <property type="entry name" value="SIGNAL PEPTIDE PROTEIN"/>
    <property type="match status" value="1"/>
</dbReference>
<evidence type="ECO:0000313" key="1">
    <source>
        <dbReference type="EMBL" id="QDS96260.1"/>
    </source>
</evidence>
<dbReference type="Proteomes" id="UP000320672">
    <property type="component" value="Chromosome"/>
</dbReference>
<dbReference type="AlphaFoldDB" id="A0A517MN04"/>
<dbReference type="InterPro" id="IPR011467">
    <property type="entry name" value="DUF1573"/>
</dbReference>
<proteinExistence type="predicted"/>
<dbReference type="OrthoDB" id="215317at2"/>
<sequence length="416" mass="45523">MVRFLMLCLLAVVAGGSIGYVSAARKYVWTEEYFGHFQKGDDLTVDELLPLMGSLEQNGVPRVEVIGGKDYDFGRMVREGQKSHQFVLKNVGDGILELSVLKTTCKCTVGSLENASLKPGESTTVDMVWNAKTSGDTFAQTATIATTDPYQGELQLNITGDVVDTFALLPSTWVVGEVSSGTPIEKESRVYNRLPYDLKFAGVEWITPLPGVEPTVDVEEIEAGPEDIENQGDTRQVFRVLLNVPPGLNQGRLNYSARLRFRAADPTDPAAVGTEDIVEMTSLEGRVVGEITLKGGSRLRGRDGGEFRLELPTVRVGTGVSEKLIVLLRGPHRNEAKLHVGEIDPAGVLDAELGEPTVKDTLVSYPLTIRVRKDAPVMIKQGESDDDYGTIWIRSDREDVAPLMLRVTFNVQRDAS</sequence>
<accession>A0A517MN04</accession>
<protein>
    <recommendedName>
        <fullName evidence="3">DUF1573 domain-containing protein</fullName>
    </recommendedName>
</protein>
<dbReference type="RefSeq" id="WP_145354430.1">
    <property type="nucleotide sequence ID" value="NZ_CP036262.1"/>
</dbReference>
<name>A0A517MN04_9BACT</name>
<evidence type="ECO:0000313" key="2">
    <source>
        <dbReference type="Proteomes" id="UP000320672"/>
    </source>
</evidence>
<dbReference type="KEGG" id="rml:FF011L_50680"/>
<gene>
    <name evidence="1" type="ORF">FF011L_50680</name>
</gene>